<comment type="caution">
    <text evidence="3">The sequence shown here is derived from an EMBL/GenBank/DDBJ whole genome shotgun (WGS) entry which is preliminary data.</text>
</comment>
<dbReference type="AlphaFoldDB" id="A0AAW8DN79"/>
<dbReference type="GO" id="GO:0006465">
    <property type="term" value="P:signal peptide processing"/>
    <property type="evidence" value="ECO:0007669"/>
    <property type="project" value="UniProtKB-UniRule"/>
</dbReference>
<evidence type="ECO:0000313" key="3">
    <source>
        <dbReference type="EMBL" id="MDP9907659.1"/>
    </source>
</evidence>
<dbReference type="CDD" id="cd06530">
    <property type="entry name" value="S26_SPase_I"/>
    <property type="match status" value="1"/>
</dbReference>
<dbReference type="GO" id="GO:0009003">
    <property type="term" value="F:signal peptidase activity"/>
    <property type="evidence" value="ECO:0007669"/>
    <property type="project" value="UniProtKB-EC"/>
</dbReference>
<keyword evidence="2" id="KW-0812">Transmembrane</keyword>
<name>A0AAW8DN79_9MICC</name>
<gene>
    <name evidence="3" type="ORF">J2S90_004654</name>
    <name evidence="4" type="ORF">J2S93_004736</name>
</gene>
<dbReference type="EC" id="3.4.21.89" evidence="1"/>
<feature type="transmembrane region" description="Helical" evidence="2">
    <location>
        <begin position="156"/>
        <end position="174"/>
    </location>
</feature>
<dbReference type="Proteomes" id="UP001242995">
    <property type="component" value="Unassembled WGS sequence"/>
</dbReference>
<evidence type="ECO:0000256" key="2">
    <source>
        <dbReference type="SAM" id="Phobius"/>
    </source>
</evidence>
<dbReference type="GO" id="GO:0004252">
    <property type="term" value="F:serine-type endopeptidase activity"/>
    <property type="evidence" value="ECO:0007669"/>
    <property type="project" value="UniProtKB-UniRule"/>
</dbReference>
<dbReference type="InterPro" id="IPR001733">
    <property type="entry name" value="Peptidase_S26B"/>
</dbReference>
<evidence type="ECO:0000313" key="6">
    <source>
        <dbReference type="Proteomes" id="UP001242995"/>
    </source>
</evidence>
<dbReference type="RefSeq" id="WP_306964402.1">
    <property type="nucleotide sequence ID" value="NZ_JAUSRG010000024.1"/>
</dbReference>
<keyword evidence="2" id="KW-1133">Transmembrane helix</keyword>
<dbReference type="EMBL" id="JAUSTF010000022">
    <property type="protein sequence ID" value="MDQ0183276.1"/>
    <property type="molecule type" value="Genomic_DNA"/>
</dbReference>
<proteinExistence type="predicted"/>
<dbReference type="EMBL" id="JAUSRG010000024">
    <property type="protein sequence ID" value="MDP9907659.1"/>
    <property type="molecule type" value="Genomic_DNA"/>
</dbReference>
<organism evidence="3 6">
    <name type="scientific">Arthrobacter bambusae</name>
    <dbReference type="NCBI Taxonomy" id="1338426"/>
    <lineage>
        <taxon>Bacteria</taxon>
        <taxon>Bacillati</taxon>
        <taxon>Actinomycetota</taxon>
        <taxon>Actinomycetes</taxon>
        <taxon>Micrococcales</taxon>
        <taxon>Micrococcaceae</taxon>
        <taxon>Arthrobacter</taxon>
    </lineage>
</organism>
<reference evidence="3 5" key="1">
    <citation type="submission" date="2023-07" db="EMBL/GenBank/DDBJ databases">
        <title>Sorghum-associated microbial communities from plants grown in Nebraska, USA.</title>
        <authorList>
            <person name="Schachtman D."/>
        </authorList>
    </citation>
    <scope>NUCLEOTIDE SEQUENCE</scope>
    <source>
        <strain evidence="3">DS1006</strain>
        <strain evidence="4 5">DS1016</strain>
    </source>
</reference>
<accession>A0AAW8DN79</accession>
<dbReference type="InterPro" id="IPR019533">
    <property type="entry name" value="Peptidase_S26"/>
</dbReference>
<protein>
    <recommendedName>
        <fullName evidence="1">Signal peptidase I</fullName>
        <ecNumber evidence="1">3.4.21.89</ecNumber>
    </recommendedName>
</protein>
<feature type="transmembrane region" description="Helical" evidence="2">
    <location>
        <begin position="29"/>
        <end position="57"/>
    </location>
</feature>
<keyword evidence="5" id="KW-1185">Reference proteome</keyword>
<sequence>MRTVLEPVGSRRRTADNRRRLADVVRETLLNLAAIGGAICILLTLAAVFFHITLIMFKTGSMSPGIPAGSLAIVREVPASEVRTGDVVTVDRPGQLPVTHRVTSSRMVDGATAVLTLKGDANPVEDPAPYAVSKVRTVLYSVPGIAYVVAGASSPWVLGGTTVAVSALVTWALWPRPERAPRARIKARR</sequence>
<evidence type="ECO:0000313" key="5">
    <source>
        <dbReference type="Proteomes" id="UP001230951"/>
    </source>
</evidence>
<dbReference type="NCBIfam" id="TIGR02228">
    <property type="entry name" value="sigpep_I_arch"/>
    <property type="match status" value="1"/>
</dbReference>
<keyword evidence="2" id="KW-0472">Membrane</keyword>
<dbReference type="GO" id="GO:0016020">
    <property type="term" value="C:membrane"/>
    <property type="evidence" value="ECO:0007669"/>
    <property type="project" value="UniProtKB-UniRule"/>
</dbReference>
<evidence type="ECO:0000256" key="1">
    <source>
        <dbReference type="NCBIfam" id="TIGR02228"/>
    </source>
</evidence>
<dbReference type="Proteomes" id="UP001230951">
    <property type="component" value="Unassembled WGS sequence"/>
</dbReference>
<keyword evidence="3" id="KW-0378">Hydrolase</keyword>
<evidence type="ECO:0000313" key="4">
    <source>
        <dbReference type="EMBL" id="MDQ0183276.1"/>
    </source>
</evidence>